<protein>
    <recommendedName>
        <fullName evidence="1">Cobalamin-independent methionine synthase MetE N-terminal domain-containing protein</fullName>
    </recommendedName>
</protein>
<organism evidence="2">
    <name type="scientific">marine metagenome</name>
    <dbReference type="NCBI Taxonomy" id="408172"/>
    <lineage>
        <taxon>unclassified sequences</taxon>
        <taxon>metagenomes</taxon>
        <taxon>ecological metagenomes</taxon>
    </lineage>
</organism>
<dbReference type="EMBL" id="UINC01029777">
    <property type="protein sequence ID" value="SVB13075.1"/>
    <property type="molecule type" value="Genomic_DNA"/>
</dbReference>
<evidence type="ECO:0000313" key="2">
    <source>
        <dbReference type="EMBL" id="SVB13075.1"/>
    </source>
</evidence>
<dbReference type="Pfam" id="PF08267">
    <property type="entry name" value="Meth_synt_1"/>
    <property type="match status" value="1"/>
</dbReference>
<evidence type="ECO:0000259" key="1">
    <source>
        <dbReference type="Pfam" id="PF08267"/>
    </source>
</evidence>
<dbReference type="SUPFAM" id="SSF51726">
    <property type="entry name" value="UROD/MetE-like"/>
    <property type="match status" value="1"/>
</dbReference>
<dbReference type="GO" id="GO:0008652">
    <property type="term" value="P:amino acid biosynthetic process"/>
    <property type="evidence" value="ECO:0007669"/>
    <property type="project" value="InterPro"/>
</dbReference>
<dbReference type="PANTHER" id="PTHR30519">
    <property type="entry name" value="5-METHYLTETRAHYDROPTEROYLTRIGLUTAMATE--HOMOCYSTEINE METHYLTRANSFERASE"/>
    <property type="match status" value="1"/>
</dbReference>
<dbReference type="AlphaFoldDB" id="A0A382BGX8"/>
<dbReference type="InterPro" id="IPR013215">
    <property type="entry name" value="Cbl-indep_Met_Synth_N"/>
</dbReference>
<sequence length="229" mass="26324">MKYIASNLGMPRVGRKRELKFIIEKYWRGEASISELTSTAEEVVTLNNTLQAQAGINPTTVNDFTLYDRMLDMCCLTGLIPSRFNNLNKLSFTDSYFRFARGEGNVAAMEMTKWFDTNYHYIVPEIEETSAPNFNREFFENQILPNGDRNNQKFTIIGPLTFLTLAKASNGSINKYAIYFELKKTYDELLKYVLSLGYINLQIEEPVLGTDLNDAQVTIFKDFYSNLKT</sequence>
<reference evidence="2" key="1">
    <citation type="submission" date="2018-05" db="EMBL/GenBank/DDBJ databases">
        <authorList>
            <person name="Lanie J.A."/>
            <person name="Ng W.-L."/>
            <person name="Kazmierczak K.M."/>
            <person name="Andrzejewski T.M."/>
            <person name="Davidsen T.M."/>
            <person name="Wayne K.J."/>
            <person name="Tettelin H."/>
            <person name="Glass J.I."/>
            <person name="Rusch D."/>
            <person name="Podicherti R."/>
            <person name="Tsui H.-C.T."/>
            <person name="Winkler M.E."/>
        </authorList>
    </citation>
    <scope>NUCLEOTIDE SEQUENCE</scope>
</reference>
<feature type="domain" description="Cobalamin-independent methionine synthase MetE N-terminal" evidence="1">
    <location>
        <begin position="5"/>
        <end position="228"/>
    </location>
</feature>
<dbReference type="GO" id="GO:0003871">
    <property type="term" value="F:5-methyltetrahydropteroyltriglutamate-homocysteine S-methyltransferase activity"/>
    <property type="evidence" value="ECO:0007669"/>
    <property type="project" value="InterPro"/>
</dbReference>
<dbReference type="InterPro" id="IPR038071">
    <property type="entry name" value="UROD/MetE-like_sf"/>
</dbReference>
<dbReference type="GO" id="GO:0008270">
    <property type="term" value="F:zinc ion binding"/>
    <property type="evidence" value="ECO:0007669"/>
    <property type="project" value="InterPro"/>
</dbReference>
<dbReference type="Gene3D" id="3.20.20.210">
    <property type="match status" value="1"/>
</dbReference>
<proteinExistence type="predicted"/>
<gene>
    <name evidence="2" type="ORF">METZ01_LOCUS165929</name>
</gene>
<accession>A0A382BGX8</accession>
<name>A0A382BGX8_9ZZZZ</name>
<feature type="non-terminal residue" evidence="2">
    <location>
        <position position="229"/>
    </location>
</feature>